<dbReference type="GO" id="GO:0005737">
    <property type="term" value="C:cytoplasm"/>
    <property type="evidence" value="ECO:0007669"/>
    <property type="project" value="UniProtKB-SubCell"/>
</dbReference>
<dbReference type="GO" id="GO:0016783">
    <property type="term" value="F:sulfurtransferase activity"/>
    <property type="evidence" value="ECO:0007669"/>
    <property type="project" value="InterPro"/>
</dbReference>
<organism evidence="2 3">
    <name type="scientific">Zeimonas arvi</name>
    <dbReference type="NCBI Taxonomy" id="2498847"/>
    <lineage>
        <taxon>Bacteria</taxon>
        <taxon>Pseudomonadati</taxon>
        <taxon>Pseudomonadota</taxon>
        <taxon>Betaproteobacteria</taxon>
        <taxon>Burkholderiales</taxon>
        <taxon>Burkholderiaceae</taxon>
        <taxon>Zeimonas</taxon>
    </lineage>
</organism>
<protein>
    <recommendedName>
        <fullName evidence="1">Sulfur carrier protein FdhD</fullName>
    </recommendedName>
</protein>
<evidence type="ECO:0000313" key="3">
    <source>
        <dbReference type="Proteomes" id="UP000321548"/>
    </source>
</evidence>
<dbReference type="Pfam" id="PF02634">
    <property type="entry name" value="FdhD-NarQ"/>
    <property type="match status" value="1"/>
</dbReference>
<accession>A0A5C8P2C9</accession>
<comment type="subcellular location">
    <subcellularLocation>
        <location evidence="1">Cytoplasm</location>
    </subcellularLocation>
</comment>
<keyword evidence="3" id="KW-1185">Reference proteome</keyword>
<comment type="caution">
    <text evidence="2">The sequence shown here is derived from an EMBL/GenBank/DDBJ whole genome shotgun (WGS) entry which is preliminary data.</text>
</comment>
<dbReference type="PIRSF" id="PIRSF015626">
    <property type="entry name" value="FdhD"/>
    <property type="match status" value="1"/>
</dbReference>
<keyword evidence="2" id="KW-0808">Transferase</keyword>
<dbReference type="EMBL" id="VDUY01000002">
    <property type="protein sequence ID" value="TXL67366.1"/>
    <property type="molecule type" value="Genomic_DNA"/>
</dbReference>
<proteinExistence type="inferred from homology"/>
<dbReference type="OrthoDB" id="3197277at2"/>
<dbReference type="Gene3D" id="3.10.20.10">
    <property type="match status" value="1"/>
</dbReference>
<dbReference type="HAMAP" id="MF_00187">
    <property type="entry name" value="FdhD"/>
    <property type="match status" value="1"/>
</dbReference>
<dbReference type="Gene3D" id="3.40.140.10">
    <property type="entry name" value="Cytidine Deaminase, domain 2"/>
    <property type="match status" value="1"/>
</dbReference>
<comment type="caution">
    <text evidence="1">Lacks conserved residue(s) required for the propagation of feature annotation.</text>
</comment>
<comment type="similarity">
    <text evidence="1">Belongs to the FdhD family.</text>
</comment>
<dbReference type="Proteomes" id="UP000321548">
    <property type="component" value="Unassembled WGS sequence"/>
</dbReference>
<dbReference type="InterPro" id="IPR016193">
    <property type="entry name" value="Cytidine_deaminase-like"/>
</dbReference>
<keyword evidence="1" id="KW-0501">Molybdenum cofactor biosynthesis</keyword>
<dbReference type="InterPro" id="IPR003786">
    <property type="entry name" value="FdhD"/>
</dbReference>
<keyword evidence="1" id="KW-0963">Cytoplasm</keyword>
<dbReference type="PANTHER" id="PTHR30592:SF4">
    <property type="entry name" value="SULFUR CARRIER PROTEIN FDHD"/>
    <property type="match status" value="1"/>
</dbReference>
<evidence type="ECO:0000313" key="2">
    <source>
        <dbReference type="EMBL" id="TXL67366.1"/>
    </source>
</evidence>
<comment type="function">
    <text evidence="1">Required for formate dehydrogenase (FDH) activity. Acts as a sulfur carrier protein that transfers sulfur from IscS to the molybdenum cofactor prior to its insertion into FDH.</text>
</comment>
<dbReference type="AlphaFoldDB" id="A0A5C8P2C9"/>
<feature type="active site" description="Cysteine persulfide intermediate" evidence="1">
    <location>
        <position position="132"/>
    </location>
</feature>
<dbReference type="SUPFAM" id="SSF53927">
    <property type="entry name" value="Cytidine deaminase-like"/>
    <property type="match status" value="1"/>
</dbReference>
<dbReference type="PANTHER" id="PTHR30592">
    <property type="entry name" value="FORMATE DEHYDROGENASE"/>
    <property type="match status" value="1"/>
</dbReference>
<dbReference type="GO" id="GO:0097163">
    <property type="term" value="F:sulfur carrier activity"/>
    <property type="evidence" value="ECO:0007669"/>
    <property type="project" value="UniProtKB-UniRule"/>
</dbReference>
<evidence type="ECO:0000256" key="1">
    <source>
        <dbReference type="HAMAP-Rule" id="MF_00187"/>
    </source>
</evidence>
<reference evidence="2 3" key="1">
    <citation type="submission" date="2019-06" db="EMBL/GenBank/DDBJ databases">
        <title>Quisquiliibacterium sp. nov., isolated from a maize field.</title>
        <authorList>
            <person name="Lin S.-Y."/>
            <person name="Tsai C.-F."/>
            <person name="Young C.-C."/>
        </authorList>
    </citation>
    <scope>NUCLEOTIDE SEQUENCE [LARGE SCALE GENOMIC DNA]</scope>
    <source>
        <strain evidence="2 3">CC-CFT501</strain>
    </source>
</reference>
<dbReference type="RefSeq" id="WP_147703674.1">
    <property type="nucleotide sequence ID" value="NZ_VDUY01000002.1"/>
</dbReference>
<gene>
    <name evidence="1" type="primary">fdhD</name>
    <name evidence="2" type="ORF">FHP08_07140</name>
</gene>
<dbReference type="GO" id="GO:0006777">
    <property type="term" value="P:Mo-molybdopterin cofactor biosynthetic process"/>
    <property type="evidence" value="ECO:0007669"/>
    <property type="project" value="UniProtKB-UniRule"/>
</dbReference>
<sequence>MPPAPAQHLRPTLVDEPRPTTFDVDAVNERGETVPTAIAGEHPLTLYLDKRELVTLMTLGAAPAHLALGYLRNQRILAGIDEIASVQVDWETDSVAITSRSLAERGIAIWDDAERSEPLNERLGRRTVTTGCGQGTVFGDLMDELDRISLPAGRQLTEETLYTVMERVRRHESIYKVAGAVHGCALCSNAGDDRGEILRFVEDVGRHNAVDAIAGWMWLEGVAGDDKIFYTTGRLTSEMVIKCAQMGIPFLLSRSGLTQMGWDIARRIGITMIGRCQGRHYLLFTGRERFLRLPVTDFA</sequence>
<name>A0A5C8P2C9_9BURK</name>